<dbReference type="InterPro" id="IPR046235">
    <property type="entry name" value="DUF6268"/>
</dbReference>
<dbReference type="OrthoDB" id="249490at2"/>
<name>A0A518DEY6_9BACT</name>
<reference evidence="3 4" key="1">
    <citation type="submission" date="2019-02" db="EMBL/GenBank/DDBJ databases">
        <title>Deep-cultivation of Planctomycetes and their phenomic and genomic characterization uncovers novel biology.</title>
        <authorList>
            <person name="Wiegand S."/>
            <person name="Jogler M."/>
            <person name="Boedeker C."/>
            <person name="Pinto D."/>
            <person name="Vollmers J."/>
            <person name="Rivas-Marin E."/>
            <person name="Kohn T."/>
            <person name="Peeters S.H."/>
            <person name="Heuer A."/>
            <person name="Rast P."/>
            <person name="Oberbeckmann S."/>
            <person name="Bunk B."/>
            <person name="Jeske O."/>
            <person name="Meyerdierks A."/>
            <person name="Storesund J.E."/>
            <person name="Kallscheuer N."/>
            <person name="Luecker S."/>
            <person name="Lage O.M."/>
            <person name="Pohl T."/>
            <person name="Merkel B.J."/>
            <person name="Hornburger P."/>
            <person name="Mueller R.-W."/>
            <person name="Bruemmer F."/>
            <person name="Labrenz M."/>
            <person name="Spormann A.M."/>
            <person name="Op den Camp H."/>
            <person name="Overmann J."/>
            <person name="Amann R."/>
            <person name="Jetten M.S.M."/>
            <person name="Mascher T."/>
            <person name="Medema M.H."/>
            <person name="Devos D.P."/>
            <person name="Kaster A.-K."/>
            <person name="Ovreas L."/>
            <person name="Rohde M."/>
            <person name="Galperin M.Y."/>
            <person name="Jogler C."/>
        </authorList>
    </citation>
    <scope>NUCLEOTIDE SEQUENCE [LARGE SCALE GENOMIC DNA]</scope>
    <source>
        <strain evidence="3 4">Pla175</strain>
    </source>
</reference>
<keyword evidence="4" id="KW-1185">Reference proteome</keyword>
<dbReference type="KEGG" id="pnd:Pla175_34360"/>
<dbReference type="Proteomes" id="UP000317429">
    <property type="component" value="Chromosome"/>
</dbReference>
<accession>A0A518DEY6</accession>
<dbReference type="EMBL" id="CP036291">
    <property type="protein sequence ID" value="QDU90037.1"/>
    <property type="molecule type" value="Genomic_DNA"/>
</dbReference>
<feature type="domain" description="DUF6268" evidence="2">
    <location>
        <begin position="165"/>
        <end position="340"/>
    </location>
</feature>
<feature type="chain" id="PRO_5022202941" description="DUF6268 domain-containing protein" evidence="1">
    <location>
        <begin position="22"/>
        <end position="360"/>
    </location>
</feature>
<dbReference type="AlphaFoldDB" id="A0A518DEY6"/>
<evidence type="ECO:0000313" key="4">
    <source>
        <dbReference type="Proteomes" id="UP000317429"/>
    </source>
</evidence>
<feature type="signal peptide" evidence="1">
    <location>
        <begin position="1"/>
        <end position="21"/>
    </location>
</feature>
<proteinExistence type="predicted"/>
<protein>
    <recommendedName>
        <fullName evidence="2">DUF6268 domain-containing protein</fullName>
    </recommendedName>
</protein>
<gene>
    <name evidence="3" type="ORF">Pla175_34360</name>
</gene>
<dbReference type="Pfam" id="PF19783">
    <property type="entry name" value="DUF6268"/>
    <property type="match status" value="1"/>
</dbReference>
<evidence type="ECO:0000259" key="2">
    <source>
        <dbReference type="Pfam" id="PF19783"/>
    </source>
</evidence>
<evidence type="ECO:0000256" key="1">
    <source>
        <dbReference type="SAM" id="SignalP"/>
    </source>
</evidence>
<keyword evidence="1" id="KW-0732">Signal</keyword>
<evidence type="ECO:0000313" key="3">
    <source>
        <dbReference type="EMBL" id="QDU90037.1"/>
    </source>
</evidence>
<organism evidence="3 4">
    <name type="scientific">Pirellulimonas nuda</name>
    <dbReference type="NCBI Taxonomy" id="2528009"/>
    <lineage>
        <taxon>Bacteria</taxon>
        <taxon>Pseudomonadati</taxon>
        <taxon>Planctomycetota</taxon>
        <taxon>Planctomycetia</taxon>
        <taxon>Pirellulales</taxon>
        <taxon>Lacipirellulaceae</taxon>
        <taxon>Pirellulimonas</taxon>
    </lineage>
</organism>
<dbReference type="RefSeq" id="WP_145287737.1">
    <property type="nucleotide sequence ID" value="NZ_CP036291.1"/>
</dbReference>
<sequence length="360" mass="39307" precursor="true">MKPYRRILLLCLVAPLGAAWAAAQPAGGYAVVEPIDYQPPFQVTMGEQPPYVAPIAGPTYDPLVLPVDGASLPAQTPLGAAERADQPSLLPPGTRPGVFQGVNLQSDFMPRLGNDNGLGVHGWQANGVFGFPFFERETPLVVTPQYRTIGLDGPGGTRLPPGYDVPSRLHEAQVDLHHFRRITDRWLFDGAVTLGVYGEADALGDGGAFRVNGRALGVYDWSEHWKVLVGVVYLNRAGYSVIPAAGLLYADDALKVELVFPRPRIAWRLDGGCPPCDERWVYLLGELGGSVWAIRQEDGTPDTLAYSDYRFIVGYEHKVIGGLSRYLELGYVFGRQVEFDNYPNDIPVNDSILLRAGIGF</sequence>